<dbReference type="GO" id="GO:0006508">
    <property type="term" value="P:proteolysis"/>
    <property type="evidence" value="ECO:0007669"/>
    <property type="project" value="InterPro"/>
</dbReference>
<sequence length="783" mass="83271">MALWRIVCGLVLAAALLGGQPAQAQSSEKRIALVIGNGAYSEGALATPANDAGLIAQTLQAAGFDVTGARDLDTATLRSTFREFLDKAAASGPETVAFVYYAGHGLQFEGENYLAPVDARIARDADVPLAAIRLTDLVKPLATLPLKARIVVLDAARANPFARTGQPLAGGLALMQPDPGALIAFNAAPGTIAPEGKDYSAYATALSEMIKEGGLPLDDLFERVRLRTSELTGGAEIPWHASKVQAPFLFFERTNAAPPAQNRFVDLRDKPIRDFDARDAYLAALARDSMRGYEDFLAAYPSDPLAKRVRAILAARREAIVWRESAVADTPDAYWSYLRRYPRGPHAGDAHRRLTHFAVAFEPPAAFTALSYDVPPPPPDEIVYVERPVVYFADPVYDLPPPPPVPVLFLPPRPVYYVDLPPPPPPIAAFVLPIPIYHPVPLWVERPAYVAPPPVNIINANIHNTVVVNPAAQTVVVTNPQGRPEPPLPPALMGNPQAPIAPVPQPGQSGIVAGAQQLIQQHPAAAAAIAATAVALPAAAVLRARQQQARPPQGAAPSAPALQPGQQPALPAGPGQLRPGQLPQPNQPMAGRGPAAPVPTGVKPLPMPGALPTTPAQRLATPPGAAQPNRPVPPPVVAGPRVAPQAPQGAATAQRAAQQRAQQAGALQAQQQRAAQAAQQRAAQAQAAQQRQSQQRAMQVQQQAQQRAAMQAQAQQQRQAQQRAMQAQQQAQQRAAMQAQQQQRAAQAQQRSQMMARPHAAPQPSRGPQPQHRPCQPGQPFCR</sequence>
<evidence type="ECO:0000313" key="4">
    <source>
        <dbReference type="EMBL" id="UZF87152.1"/>
    </source>
</evidence>
<dbReference type="InterPro" id="IPR052039">
    <property type="entry name" value="Caspase-related_regulators"/>
</dbReference>
<proteinExistence type="predicted"/>
<name>A0A9E7ZU41_9HYPH</name>
<dbReference type="SUPFAM" id="SSF52129">
    <property type="entry name" value="Caspase-like"/>
    <property type="match status" value="1"/>
</dbReference>
<dbReference type="Pfam" id="PF00656">
    <property type="entry name" value="Peptidase_C14"/>
    <property type="match status" value="1"/>
</dbReference>
<dbReference type="Gene3D" id="3.40.50.1460">
    <property type="match status" value="1"/>
</dbReference>
<dbReference type="GO" id="GO:0004197">
    <property type="term" value="F:cysteine-type endopeptidase activity"/>
    <property type="evidence" value="ECO:0007669"/>
    <property type="project" value="InterPro"/>
</dbReference>
<feature type="chain" id="PRO_5039514342" evidence="2">
    <location>
        <begin position="25"/>
        <end position="783"/>
    </location>
</feature>
<feature type="compositionally biased region" description="Low complexity" evidence="1">
    <location>
        <begin position="638"/>
        <end position="757"/>
    </location>
</feature>
<protein>
    <submittedName>
        <fullName evidence="4">Caspase family protein</fullName>
    </submittedName>
</protein>
<evidence type="ECO:0000256" key="2">
    <source>
        <dbReference type="SAM" id="SignalP"/>
    </source>
</evidence>
<dbReference type="PANTHER" id="PTHR22576:SF37">
    <property type="entry name" value="MUCOSA-ASSOCIATED LYMPHOID TISSUE LYMPHOMA TRANSLOCATION PROTEIN 1"/>
    <property type="match status" value="1"/>
</dbReference>
<accession>A0A9E7ZU41</accession>
<dbReference type="AlphaFoldDB" id="A0A9E7ZU41"/>
<reference evidence="4" key="1">
    <citation type="submission" date="2022-08" db="EMBL/GenBank/DDBJ databases">
        <title>Complete Genome Sequences of 2 Bosea sp. soil isolates.</title>
        <authorList>
            <person name="Alvarez Arevalo M."/>
            <person name="Sterndorff E.B."/>
            <person name="Faurdal D."/>
            <person name="Joergensen T.S."/>
            <person name="Weber T."/>
        </authorList>
    </citation>
    <scope>NUCLEOTIDE SEQUENCE</scope>
    <source>
        <strain evidence="4">NBC_00436</strain>
    </source>
</reference>
<feature type="region of interest" description="Disordered" evidence="1">
    <location>
        <begin position="545"/>
        <end position="783"/>
    </location>
</feature>
<dbReference type="EMBL" id="CP102774">
    <property type="protein sequence ID" value="UZF87152.1"/>
    <property type="molecule type" value="Genomic_DNA"/>
</dbReference>
<gene>
    <name evidence="4" type="ORF">NWE54_25960</name>
</gene>
<dbReference type="InterPro" id="IPR029030">
    <property type="entry name" value="Caspase-like_dom_sf"/>
</dbReference>
<evidence type="ECO:0000256" key="1">
    <source>
        <dbReference type="SAM" id="MobiDB-lite"/>
    </source>
</evidence>
<organism evidence="4">
    <name type="scientific">Bosea sp. NBC_00436</name>
    <dbReference type="NCBI Taxonomy" id="2969620"/>
    <lineage>
        <taxon>Bacteria</taxon>
        <taxon>Pseudomonadati</taxon>
        <taxon>Pseudomonadota</taxon>
        <taxon>Alphaproteobacteria</taxon>
        <taxon>Hyphomicrobiales</taxon>
        <taxon>Boseaceae</taxon>
        <taxon>Bosea</taxon>
    </lineage>
</organism>
<evidence type="ECO:0000259" key="3">
    <source>
        <dbReference type="PROSITE" id="PS50208"/>
    </source>
</evidence>
<dbReference type="InterPro" id="IPR011600">
    <property type="entry name" value="Pept_C14_caspase"/>
</dbReference>
<feature type="signal peptide" evidence="2">
    <location>
        <begin position="1"/>
        <end position="24"/>
    </location>
</feature>
<feature type="compositionally biased region" description="Low complexity" evidence="1">
    <location>
        <begin position="545"/>
        <end position="588"/>
    </location>
</feature>
<feature type="domain" description="Caspase family p20" evidence="3">
    <location>
        <begin position="28"/>
        <end position="160"/>
    </location>
</feature>
<dbReference type="InterPro" id="IPR001309">
    <property type="entry name" value="Pept_C14_p20"/>
</dbReference>
<dbReference type="PROSITE" id="PS50208">
    <property type="entry name" value="CASPASE_P20"/>
    <property type="match status" value="1"/>
</dbReference>
<dbReference type="PANTHER" id="PTHR22576">
    <property type="entry name" value="MUCOSA ASSOCIATED LYMPHOID TISSUE LYMPHOMA TRANSLOCATION PROTEIN 1/PARACASPASE"/>
    <property type="match status" value="1"/>
</dbReference>
<keyword evidence="2" id="KW-0732">Signal</keyword>